<evidence type="ECO:0000256" key="1">
    <source>
        <dbReference type="ARBA" id="ARBA00004496"/>
    </source>
</evidence>
<dbReference type="EMBL" id="KQ241898">
    <property type="protein sequence ID" value="KNC82727.1"/>
    <property type="molecule type" value="Genomic_DNA"/>
</dbReference>
<dbReference type="GO" id="GO:0005874">
    <property type="term" value="C:microtubule"/>
    <property type="evidence" value="ECO:0007669"/>
    <property type="project" value="UniProtKB-KW"/>
</dbReference>
<dbReference type="GO" id="GO:0005524">
    <property type="term" value="F:ATP binding"/>
    <property type="evidence" value="ECO:0007669"/>
    <property type="project" value="UniProtKB-UniRule"/>
</dbReference>
<feature type="region of interest" description="Disordered" evidence="9">
    <location>
        <begin position="1"/>
        <end position="38"/>
    </location>
</feature>
<evidence type="ECO:0000313" key="11">
    <source>
        <dbReference type="EMBL" id="KNC82727.1"/>
    </source>
</evidence>
<feature type="region of interest" description="Disordered" evidence="9">
    <location>
        <begin position="849"/>
        <end position="872"/>
    </location>
</feature>
<dbReference type="Gene3D" id="3.40.850.10">
    <property type="entry name" value="Kinesin motor domain"/>
    <property type="match status" value="1"/>
</dbReference>
<feature type="region of interest" description="Disordered" evidence="9">
    <location>
        <begin position="188"/>
        <end position="222"/>
    </location>
</feature>
<keyword evidence="6 7" id="KW-0505">Motor protein</keyword>
<evidence type="ECO:0000256" key="5">
    <source>
        <dbReference type="ARBA" id="ARBA00023054"/>
    </source>
</evidence>
<dbReference type="PANTHER" id="PTHR47969:SF15">
    <property type="entry name" value="CHROMOSOME-ASSOCIATED KINESIN KIF4A-RELATED"/>
    <property type="match status" value="1"/>
</dbReference>
<dbReference type="GO" id="GO:0007052">
    <property type="term" value="P:mitotic spindle organization"/>
    <property type="evidence" value="ECO:0007669"/>
    <property type="project" value="TreeGrafter"/>
</dbReference>
<feature type="compositionally biased region" description="Low complexity" evidence="9">
    <location>
        <begin position="24"/>
        <end position="35"/>
    </location>
</feature>
<evidence type="ECO:0000256" key="7">
    <source>
        <dbReference type="RuleBase" id="RU000394"/>
    </source>
</evidence>
<keyword evidence="12" id="KW-1185">Reference proteome</keyword>
<keyword evidence="7" id="KW-0493">Microtubule</keyword>
<keyword evidence="3 6" id="KW-0547">Nucleotide-binding</keyword>
<evidence type="ECO:0000256" key="9">
    <source>
        <dbReference type="SAM" id="MobiDB-lite"/>
    </source>
</evidence>
<dbReference type="GO" id="GO:0051231">
    <property type="term" value="P:spindle elongation"/>
    <property type="evidence" value="ECO:0007669"/>
    <property type="project" value="TreeGrafter"/>
</dbReference>
<dbReference type="InterPro" id="IPR027417">
    <property type="entry name" value="P-loop_NTPase"/>
</dbReference>
<dbReference type="GO" id="GO:0008017">
    <property type="term" value="F:microtubule binding"/>
    <property type="evidence" value="ECO:0007669"/>
    <property type="project" value="InterPro"/>
</dbReference>
<dbReference type="SMART" id="SM00129">
    <property type="entry name" value="KISc"/>
    <property type="match status" value="1"/>
</dbReference>
<feature type="compositionally biased region" description="Basic and acidic residues" evidence="9">
    <location>
        <begin position="731"/>
        <end position="740"/>
    </location>
</feature>
<feature type="compositionally biased region" description="Basic and acidic residues" evidence="9">
    <location>
        <begin position="207"/>
        <end position="221"/>
    </location>
</feature>
<feature type="compositionally biased region" description="Basic and acidic residues" evidence="9">
    <location>
        <begin position="379"/>
        <end position="388"/>
    </location>
</feature>
<feature type="binding site" evidence="6">
    <location>
        <begin position="145"/>
        <end position="152"/>
    </location>
    <ligand>
        <name>ATP</name>
        <dbReference type="ChEBI" id="CHEBI:30616"/>
    </ligand>
</feature>
<comment type="subcellular location">
    <subcellularLocation>
        <location evidence="1">Cytoplasm</location>
    </subcellularLocation>
</comment>
<dbReference type="Proteomes" id="UP000054560">
    <property type="component" value="Unassembled WGS sequence"/>
</dbReference>
<feature type="coiled-coil region" evidence="8">
    <location>
        <begin position="873"/>
        <end position="907"/>
    </location>
</feature>
<dbReference type="GO" id="GO:0005737">
    <property type="term" value="C:cytoplasm"/>
    <property type="evidence" value="ECO:0007669"/>
    <property type="project" value="UniProtKB-SubCell"/>
</dbReference>
<evidence type="ECO:0000259" key="10">
    <source>
        <dbReference type="PROSITE" id="PS50067"/>
    </source>
</evidence>
<dbReference type="GeneID" id="25905502"/>
<dbReference type="PANTHER" id="PTHR47969">
    <property type="entry name" value="CHROMOSOME-ASSOCIATED KINESIN KIF4A-RELATED"/>
    <property type="match status" value="1"/>
</dbReference>
<accession>A0A0L0G0T8</accession>
<organism evidence="11 12">
    <name type="scientific">Sphaeroforma arctica JP610</name>
    <dbReference type="NCBI Taxonomy" id="667725"/>
    <lineage>
        <taxon>Eukaryota</taxon>
        <taxon>Ichthyosporea</taxon>
        <taxon>Ichthyophonida</taxon>
        <taxon>Sphaeroforma</taxon>
    </lineage>
</organism>
<proteinExistence type="inferred from homology"/>
<dbReference type="PRINTS" id="PR00380">
    <property type="entry name" value="KINESINHEAVY"/>
</dbReference>
<dbReference type="InterPro" id="IPR036961">
    <property type="entry name" value="Kinesin_motor_dom_sf"/>
</dbReference>
<feature type="region of interest" description="Disordered" evidence="9">
    <location>
        <begin position="576"/>
        <end position="609"/>
    </location>
</feature>
<dbReference type="InterPro" id="IPR001752">
    <property type="entry name" value="Kinesin_motor_dom"/>
</dbReference>
<dbReference type="PROSITE" id="PS50067">
    <property type="entry name" value="KINESIN_MOTOR_2"/>
    <property type="match status" value="1"/>
</dbReference>
<keyword evidence="5 8" id="KW-0175">Coiled coil</keyword>
<sequence length="954" mass="103447">MLAYTMSPATESGQVHTMDENTEHTTTTATATSTNIRISLPTEDSTLGTEATHTHTQTQTPPPAGLQVAIRIRPQSERELVEEADICVQQMPGDANQIVLGRDKSYSFDQVYPPELDQKSVYNGCVKGIVDKCVQGYNTTILAYGQTGTGKTYTMGSGSDTLSSGVPLDQQGIIPRTVRDIYAQLESSTTAEDREGADDGQNSPNKDGTRQEGGDTGKNRNSESYAVSVSFIELYNDTIVDLLHPSADLDSTNNLTPNQVSIVEDRKSGETYLKGVTKVPSKDADEVFAHLRRGSDARTTASTNMNATSSRSHAILTIHLTRTSSLGVTTTSKFNFVDLAGSERLKRTNATGDRAKEGISINSGLLALGNVISALGDLQTKRERRRESPAPTPGASPKHSRGVSRHTSMSSGRRGLGPTPPLKNKSVTSPALSVSQKDSNSFIPYRSSKLTRLLKDSLGGNSLTLMIACISPSDGDFMETRNTVNYANRAKKIKNKPVVLSQLAGGAGIVNAELVAEVTALKSQLHKLQVENLAQKEMIKTSIRERELESAREQIRRKTGGASACRKCEADIQAGGQTANTDGERGVDRGGGTVEGGGSPVGKANESDGESIHDQLAQLTDEEIRAEQTIAVLKSVVADRDRDIYQLLCHVSQMSAGDNISLEGVPRVNSSVSLNLYRMRSTSTSASQASTFRRGSEISIGGSFGSLGASLHSRIAESEAHASGLRARPIKSFDTDREPRGIGAAKSTAANTDDGKSSEGGNGDSVDDLLDKYKHLAEGPDPEVLQIQQQHVEEIIATETFEGQKFKTYNKLVHRRTRKVAEKKEVEAQLKKLILSYSLDGVHNGEALDADTKEMVHNGPQNRSKRSPSVHDNDALQEQIEMVSILIEDLDLEVDTLNTEMRRMEHELAEMDNPEHILEDFVRTLDYSEMLAMIPYLVKQTAETKRELLTTMEG</sequence>
<dbReference type="RefSeq" id="XP_014156629.1">
    <property type="nucleotide sequence ID" value="XM_014301154.1"/>
</dbReference>
<evidence type="ECO:0000256" key="4">
    <source>
        <dbReference type="ARBA" id="ARBA00022840"/>
    </source>
</evidence>
<dbReference type="SUPFAM" id="SSF52540">
    <property type="entry name" value="P-loop containing nucleoside triphosphate hydrolases"/>
    <property type="match status" value="1"/>
</dbReference>
<evidence type="ECO:0000313" key="12">
    <source>
        <dbReference type="Proteomes" id="UP000054560"/>
    </source>
</evidence>
<dbReference type="InterPro" id="IPR027640">
    <property type="entry name" value="Kinesin-like_fam"/>
</dbReference>
<evidence type="ECO:0000256" key="8">
    <source>
        <dbReference type="SAM" id="Coils"/>
    </source>
</evidence>
<dbReference type="GO" id="GO:0003777">
    <property type="term" value="F:microtubule motor activity"/>
    <property type="evidence" value="ECO:0007669"/>
    <property type="project" value="InterPro"/>
</dbReference>
<dbReference type="PROSITE" id="PS00411">
    <property type="entry name" value="KINESIN_MOTOR_1"/>
    <property type="match status" value="1"/>
</dbReference>
<name>A0A0L0G0T8_9EUKA</name>
<dbReference type="InterPro" id="IPR019821">
    <property type="entry name" value="Kinesin_motor_CS"/>
</dbReference>
<dbReference type="GO" id="GO:0007018">
    <property type="term" value="P:microtubule-based movement"/>
    <property type="evidence" value="ECO:0007669"/>
    <property type="project" value="InterPro"/>
</dbReference>
<evidence type="ECO:0000256" key="3">
    <source>
        <dbReference type="ARBA" id="ARBA00022741"/>
    </source>
</evidence>
<dbReference type="AlphaFoldDB" id="A0A0L0G0T8"/>
<feature type="compositionally biased region" description="Gly residues" evidence="9">
    <location>
        <begin position="589"/>
        <end position="600"/>
    </location>
</feature>
<dbReference type="Pfam" id="PF00225">
    <property type="entry name" value="Kinesin"/>
    <property type="match status" value="2"/>
</dbReference>
<keyword evidence="2" id="KW-0963">Cytoplasm</keyword>
<gene>
    <name evidence="11" type="ORF">SARC_04998</name>
</gene>
<reference evidence="11 12" key="1">
    <citation type="submission" date="2011-02" db="EMBL/GenBank/DDBJ databases">
        <title>The Genome Sequence of Sphaeroforma arctica JP610.</title>
        <authorList>
            <consortium name="The Broad Institute Genome Sequencing Platform"/>
            <person name="Russ C."/>
            <person name="Cuomo C."/>
            <person name="Young S.K."/>
            <person name="Zeng Q."/>
            <person name="Gargeya S."/>
            <person name="Alvarado L."/>
            <person name="Berlin A."/>
            <person name="Chapman S.B."/>
            <person name="Chen Z."/>
            <person name="Freedman E."/>
            <person name="Gellesch M."/>
            <person name="Goldberg J."/>
            <person name="Griggs A."/>
            <person name="Gujja S."/>
            <person name="Heilman E."/>
            <person name="Heiman D."/>
            <person name="Howarth C."/>
            <person name="Mehta T."/>
            <person name="Neiman D."/>
            <person name="Pearson M."/>
            <person name="Roberts A."/>
            <person name="Saif S."/>
            <person name="Shea T."/>
            <person name="Shenoy N."/>
            <person name="Sisk P."/>
            <person name="Stolte C."/>
            <person name="Sykes S."/>
            <person name="White J."/>
            <person name="Yandava C."/>
            <person name="Burger G."/>
            <person name="Gray M.W."/>
            <person name="Holland P.W.H."/>
            <person name="King N."/>
            <person name="Lang F.B.F."/>
            <person name="Roger A.J."/>
            <person name="Ruiz-Trillo I."/>
            <person name="Haas B."/>
            <person name="Nusbaum C."/>
            <person name="Birren B."/>
        </authorList>
    </citation>
    <scope>NUCLEOTIDE SEQUENCE [LARGE SCALE GENOMIC DNA]</scope>
    <source>
        <strain evidence="11 12">JP610</strain>
    </source>
</reference>
<evidence type="ECO:0000256" key="6">
    <source>
        <dbReference type="PROSITE-ProRule" id="PRU00283"/>
    </source>
</evidence>
<keyword evidence="4 6" id="KW-0067">ATP-binding</keyword>
<protein>
    <recommendedName>
        <fullName evidence="7">Kinesin-like protein</fullName>
    </recommendedName>
</protein>
<dbReference type="STRING" id="667725.A0A0L0G0T8"/>
<feature type="domain" description="Kinesin motor" evidence="10">
    <location>
        <begin position="65"/>
        <end position="493"/>
    </location>
</feature>
<feature type="region of interest" description="Disordered" evidence="9">
    <location>
        <begin position="379"/>
        <end position="433"/>
    </location>
</feature>
<comment type="similarity">
    <text evidence="6 7">Belongs to the TRAFAC class myosin-kinesin ATPase superfamily. Kinesin family.</text>
</comment>
<evidence type="ECO:0000256" key="2">
    <source>
        <dbReference type="ARBA" id="ARBA00022490"/>
    </source>
</evidence>
<dbReference type="GO" id="GO:0005875">
    <property type="term" value="C:microtubule associated complex"/>
    <property type="evidence" value="ECO:0007669"/>
    <property type="project" value="TreeGrafter"/>
</dbReference>
<dbReference type="eggNOG" id="KOG0244">
    <property type="taxonomic scope" value="Eukaryota"/>
</dbReference>
<dbReference type="OrthoDB" id="3176171at2759"/>
<feature type="region of interest" description="Disordered" evidence="9">
    <location>
        <begin position="720"/>
        <end position="768"/>
    </location>
</feature>